<name>A0A1C9W9N0_9GAMM</name>
<dbReference type="KEGG" id="micc:AUP74_02413"/>
<keyword evidence="2" id="KW-0378">Hydrolase</keyword>
<dbReference type="NCBIfam" id="TIGR01840">
    <property type="entry name" value="esterase_phb"/>
    <property type="match status" value="1"/>
</dbReference>
<dbReference type="InterPro" id="IPR010126">
    <property type="entry name" value="Esterase_phb"/>
</dbReference>
<dbReference type="PANTHER" id="PTHR43037">
    <property type="entry name" value="UNNAMED PRODUCT-RELATED"/>
    <property type="match status" value="1"/>
</dbReference>
<evidence type="ECO:0000256" key="2">
    <source>
        <dbReference type="ARBA" id="ARBA00022801"/>
    </source>
</evidence>
<protein>
    <submittedName>
        <fullName evidence="4">Esterase PHB depolymerase</fullName>
    </submittedName>
</protein>
<dbReference type="PANTHER" id="PTHR43037:SF5">
    <property type="entry name" value="FERULOYL ESTERASE"/>
    <property type="match status" value="1"/>
</dbReference>
<dbReference type="EMBL" id="CP014143">
    <property type="protein sequence ID" value="AOS97815.1"/>
    <property type="molecule type" value="Genomic_DNA"/>
</dbReference>
<keyword evidence="1 3" id="KW-0732">Signal</keyword>
<dbReference type="PATRIC" id="fig|1769779.3.peg.2406"/>
<reference evidence="5" key="1">
    <citation type="submission" date="2016-01" db="EMBL/GenBank/DDBJ databases">
        <title>Complete genome sequence of Microbulbifer sp. CCB-MM1, a halophile isolated from Matang Mangrove Forest, Perak.</title>
        <authorList>
            <person name="Moh T.H."/>
            <person name="Dinesh B."/>
            <person name="Lau N.-S."/>
            <person name="Go F."/>
            <person name="Alexander Chong S.-C."/>
        </authorList>
    </citation>
    <scope>NUCLEOTIDE SEQUENCE [LARGE SCALE GENOMIC DNA]</scope>
    <source>
        <strain evidence="5">CCB-MM1</strain>
    </source>
</reference>
<dbReference type="AlphaFoldDB" id="A0A1C9W9N0"/>
<dbReference type="RefSeq" id="WP_069947770.1">
    <property type="nucleotide sequence ID" value="NZ_CP014143.1"/>
</dbReference>
<gene>
    <name evidence="4" type="ORF">AUP74_02413</name>
</gene>
<dbReference type="GO" id="GO:0005576">
    <property type="term" value="C:extracellular region"/>
    <property type="evidence" value="ECO:0007669"/>
    <property type="project" value="InterPro"/>
</dbReference>
<dbReference type="InterPro" id="IPR050955">
    <property type="entry name" value="Plant_Biomass_Hydrol_Est"/>
</dbReference>
<feature type="chain" id="PRO_5008895598" evidence="3">
    <location>
        <begin position="26"/>
        <end position="335"/>
    </location>
</feature>
<sequence precursor="true">MTKLYTKVVTPLIALFTLASGPSVAGSWSDEREYAGELDTFLYVPSTAPRISSGRALMVSLHGCVQRNDTIRESGNWEAVAEEYGMVVAAPQASGEGSYGFLGCWNFHEGPEASRAESDQAYLIAMVEELLADESLNIDPAQVYLTGLSSGGGIANQLWCLAPEIFAGVGVSAGPTPGSKGDKADLGSPSVSVEQGKQHCLNYAGQSEGETLEALLSTQLWNAVHGSEDEIVVPTHTERSAQVARAVYADYAEIADCNGQPAANLEGAEVTQWCDASGPRVSTVLVQGMGHAWPAGEGVEGFFVDGEHVNYPAWITEWFFANNRRVTRAESAQAQ</sequence>
<dbReference type="Proteomes" id="UP000095672">
    <property type="component" value="Chromosome"/>
</dbReference>
<organism evidence="4 5">
    <name type="scientific">Microbulbifer aggregans</name>
    <dbReference type="NCBI Taxonomy" id="1769779"/>
    <lineage>
        <taxon>Bacteria</taxon>
        <taxon>Pseudomonadati</taxon>
        <taxon>Pseudomonadota</taxon>
        <taxon>Gammaproteobacteria</taxon>
        <taxon>Cellvibrionales</taxon>
        <taxon>Microbulbiferaceae</taxon>
        <taxon>Microbulbifer</taxon>
    </lineage>
</organism>
<dbReference type="Gene3D" id="3.40.50.1820">
    <property type="entry name" value="alpha/beta hydrolase"/>
    <property type="match status" value="1"/>
</dbReference>
<feature type="signal peptide" evidence="3">
    <location>
        <begin position="1"/>
        <end position="25"/>
    </location>
</feature>
<dbReference type="OrthoDB" id="5291933at2"/>
<dbReference type="InterPro" id="IPR029058">
    <property type="entry name" value="AB_hydrolase_fold"/>
</dbReference>
<evidence type="ECO:0000313" key="5">
    <source>
        <dbReference type="Proteomes" id="UP000095672"/>
    </source>
</evidence>
<accession>A0A1C9W9N0</accession>
<evidence type="ECO:0000256" key="3">
    <source>
        <dbReference type="SAM" id="SignalP"/>
    </source>
</evidence>
<dbReference type="SUPFAM" id="SSF53474">
    <property type="entry name" value="alpha/beta-Hydrolases"/>
    <property type="match status" value="2"/>
</dbReference>
<dbReference type="Pfam" id="PF10503">
    <property type="entry name" value="Esterase_PHB"/>
    <property type="match status" value="1"/>
</dbReference>
<evidence type="ECO:0000256" key="1">
    <source>
        <dbReference type="ARBA" id="ARBA00022729"/>
    </source>
</evidence>
<evidence type="ECO:0000313" key="4">
    <source>
        <dbReference type="EMBL" id="AOS97815.1"/>
    </source>
</evidence>
<proteinExistence type="predicted"/>
<keyword evidence="5" id="KW-1185">Reference proteome</keyword>
<dbReference type="GO" id="GO:0016787">
    <property type="term" value="F:hydrolase activity"/>
    <property type="evidence" value="ECO:0007669"/>
    <property type="project" value="UniProtKB-KW"/>
</dbReference>